<gene>
    <name evidence="2" type="ORF">mMyoMyo1_011735</name>
</gene>
<evidence type="ECO:0000313" key="3">
    <source>
        <dbReference type="Proteomes" id="UP000527355"/>
    </source>
</evidence>
<reference evidence="2 3" key="1">
    <citation type="journal article" date="2020" name="Nature">
        <title>Six reference-quality genomes reveal evolution of bat adaptations.</title>
        <authorList>
            <person name="Jebb D."/>
            <person name="Huang Z."/>
            <person name="Pippel M."/>
            <person name="Hughes G.M."/>
            <person name="Lavrichenko K."/>
            <person name="Devanna P."/>
            <person name="Winkler S."/>
            <person name="Jermiin L.S."/>
            <person name="Skirmuntt E.C."/>
            <person name="Katzourakis A."/>
            <person name="Burkitt-Gray L."/>
            <person name="Ray D.A."/>
            <person name="Sullivan K.A.M."/>
            <person name="Roscito J.G."/>
            <person name="Kirilenko B.M."/>
            <person name="Davalos L.M."/>
            <person name="Corthals A.P."/>
            <person name="Power M.L."/>
            <person name="Jones G."/>
            <person name="Ransome R.D."/>
            <person name="Dechmann D.K.N."/>
            <person name="Locatelli A.G."/>
            <person name="Puechmaille S.J."/>
            <person name="Fedrigo O."/>
            <person name="Jarvis E.D."/>
            <person name="Hiller M."/>
            <person name="Vernes S.C."/>
            <person name="Myers E.W."/>
            <person name="Teeling E.C."/>
        </authorList>
    </citation>
    <scope>NUCLEOTIDE SEQUENCE [LARGE SCALE GENOMIC DNA]</scope>
    <source>
        <strain evidence="2">MMyoMyo1</strain>
        <tissue evidence="2">Flight muscle</tissue>
    </source>
</reference>
<name>A0A7J7XHM3_MYOMY</name>
<dbReference type="Proteomes" id="UP000527355">
    <property type="component" value="Unassembled WGS sequence"/>
</dbReference>
<comment type="caution">
    <text evidence="2">The sequence shown here is derived from an EMBL/GenBank/DDBJ whole genome shotgun (WGS) entry which is preliminary data.</text>
</comment>
<evidence type="ECO:0000313" key="2">
    <source>
        <dbReference type="EMBL" id="KAF6349179.1"/>
    </source>
</evidence>
<keyword evidence="3" id="KW-1185">Reference proteome</keyword>
<evidence type="ECO:0000256" key="1">
    <source>
        <dbReference type="SAM" id="MobiDB-lite"/>
    </source>
</evidence>
<organism evidence="2 3">
    <name type="scientific">Myotis myotis</name>
    <name type="common">Greater mouse-eared bat</name>
    <name type="synonym">Vespertilio myotis</name>
    <dbReference type="NCBI Taxonomy" id="51298"/>
    <lineage>
        <taxon>Eukaryota</taxon>
        <taxon>Metazoa</taxon>
        <taxon>Chordata</taxon>
        <taxon>Craniata</taxon>
        <taxon>Vertebrata</taxon>
        <taxon>Euteleostomi</taxon>
        <taxon>Mammalia</taxon>
        <taxon>Eutheria</taxon>
        <taxon>Laurasiatheria</taxon>
        <taxon>Chiroptera</taxon>
        <taxon>Yangochiroptera</taxon>
        <taxon>Vespertilionidae</taxon>
        <taxon>Myotis</taxon>
    </lineage>
</organism>
<protein>
    <submittedName>
        <fullName evidence="2">Uncharacterized protein</fullName>
    </submittedName>
</protein>
<accession>A0A7J7XHM3</accession>
<dbReference type="AlphaFoldDB" id="A0A7J7XHM3"/>
<dbReference type="EMBL" id="JABWUV010000006">
    <property type="protein sequence ID" value="KAF6349179.1"/>
    <property type="molecule type" value="Genomic_DNA"/>
</dbReference>
<feature type="region of interest" description="Disordered" evidence="1">
    <location>
        <begin position="1"/>
        <end position="106"/>
    </location>
</feature>
<sequence>MRGLGTLPNGDPVSFPRNGNKGPQDNAQAGKESPTVPATVPTGHAHTPGGGKGALWGAVHGGTKWLQQSPCKGGGGGNRDRNQTHGHGHRQPWALRPSDGSQGHCHAWPRPGLAVVSFGKKRWDERTVADESWDLPAKSHPALETILKSKGQQAHKWTTSHWRVPRGDGCGAPALRSSPLGHPAHCYHLTFH</sequence>
<proteinExistence type="predicted"/>